<evidence type="ECO:0000313" key="1">
    <source>
        <dbReference type="EMBL" id="CAD8897051.1"/>
    </source>
</evidence>
<gene>
    <name evidence="1" type="ORF">CHYS00102_LOCUS24265</name>
</gene>
<reference evidence="1" key="1">
    <citation type="submission" date="2021-01" db="EMBL/GenBank/DDBJ databases">
        <authorList>
            <person name="Corre E."/>
            <person name="Pelletier E."/>
            <person name="Niang G."/>
            <person name="Scheremetjew M."/>
            <person name="Finn R."/>
            <person name="Kale V."/>
            <person name="Holt S."/>
            <person name="Cochrane G."/>
            <person name="Meng A."/>
            <person name="Brown T."/>
            <person name="Cohen L."/>
        </authorList>
    </citation>
    <scope>NUCLEOTIDE SEQUENCE</scope>
    <source>
        <strain evidence="1">308</strain>
    </source>
</reference>
<sequence>MADIMSLMGILDRKYLRTKNQSKQEIYLRIHHDLMWDFGLFFSSRISMNGGELIKCDQHGIACCDICFADSRDMVLARNTKKWNILIVKQFKSIVGSETNVNLEAYRVNWYPLHIINSGSHYEASAILKCEDFLNSKIQENGIESCVRSMLSFVQSYEKSLNCNPFSDESPMISVIYFIHRYLSNLNASLEGNTIFIKEAAQSLVFLGIELQKFAIWSKSLDLFIEALYLLRSINYDDNHPITAHVLRRIDSCVLRNVVMVARNSPNKLRLKHVGPNISQGHKHLSLELSSHPGFGIVRCEGTRNLTIPGKNISYDFIFLAVGLKDSAIIVNYDGQSIQNESCGRLFYSTLASSGEGVPVIMRSQIQIGSDSQNNEEIKNAINIIHGASLFSIDPDGFIYPTTDPHLCLGIYPHPSVYLVDCESPNRAIFKFTSDLLDSKRVPAKDKCKQFENEVQAHNYEDFDGVKLELSSHPGMGLMAFSDMLDTPLVPGYKYTGLAMGSLENTLSVKLNEKNQIELIGRYKGIYLCAGVLTLKPKPGGFISLNNVPNPATTQFVVNENGTISPKTDQSLVIGFQAP</sequence>
<dbReference type="AlphaFoldDB" id="A0A7S1FZR1"/>
<dbReference type="EMBL" id="HBFR01033261">
    <property type="protein sequence ID" value="CAD8897051.1"/>
    <property type="molecule type" value="Transcribed_RNA"/>
</dbReference>
<accession>A0A7S1FZR1</accession>
<protein>
    <submittedName>
        <fullName evidence="1">Uncharacterized protein</fullName>
    </submittedName>
</protein>
<proteinExistence type="predicted"/>
<name>A0A7S1FZR1_9STRA</name>
<organism evidence="1">
    <name type="scientific">Corethron hystrix</name>
    <dbReference type="NCBI Taxonomy" id="216773"/>
    <lineage>
        <taxon>Eukaryota</taxon>
        <taxon>Sar</taxon>
        <taxon>Stramenopiles</taxon>
        <taxon>Ochrophyta</taxon>
        <taxon>Bacillariophyta</taxon>
        <taxon>Coscinodiscophyceae</taxon>
        <taxon>Corethrophycidae</taxon>
        <taxon>Corethrales</taxon>
        <taxon>Corethraceae</taxon>
        <taxon>Corethron</taxon>
    </lineage>
</organism>